<name>A0A0V0I676_SOLCH</name>
<organism evidence="1">
    <name type="scientific">Solanum chacoense</name>
    <name type="common">Chaco potato</name>
    <dbReference type="NCBI Taxonomy" id="4108"/>
    <lineage>
        <taxon>Eukaryota</taxon>
        <taxon>Viridiplantae</taxon>
        <taxon>Streptophyta</taxon>
        <taxon>Embryophyta</taxon>
        <taxon>Tracheophyta</taxon>
        <taxon>Spermatophyta</taxon>
        <taxon>Magnoliopsida</taxon>
        <taxon>eudicotyledons</taxon>
        <taxon>Gunneridae</taxon>
        <taxon>Pentapetalae</taxon>
        <taxon>asterids</taxon>
        <taxon>lamiids</taxon>
        <taxon>Solanales</taxon>
        <taxon>Solanaceae</taxon>
        <taxon>Solanoideae</taxon>
        <taxon>Solaneae</taxon>
        <taxon>Solanum</taxon>
    </lineage>
</organism>
<evidence type="ECO:0000313" key="1">
    <source>
        <dbReference type="EMBL" id="JAP27398.1"/>
    </source>
</evidence>
<accession>A0A0V0I676</accession>
<sequence>MTKVSRSDELCRKQQIPGKSNCFKFMRSCKNFQVDGGGCHLPIPLWTSTYKPHREINENISKQGNAEYLIMTFKLLEHQIATLQQDQ</sequence>
<proteinExistence type="predicted"/>
<dbReference type="AlphaFoldDB" id="A0A0V0I676"/>
<protein>
    <submittedName>
        <fullName evidence="1">Putative ovule protein</fullName>
    </submittedName>
</protein>
<dbReference type="EMBL" id="GEDG01011212">
    <property type="protein sequence ID" value="JAP27398.1"/>
    <property type="molecule type" value="Transcribed_RNA"/>
</dbReference>
<reference evidence="1" key="1">
    <citation type="submission" date="2015-12" db="EMBL/GenBank/DDBJ databases">
        <title>Gene expression during late stages of embryo sac development: a critical building block for successful pollen-pistil interactions.</title>
        <authorList>
            <person name="Liu Y."/>
            <person name="Joly V."/>
            <person name="Sabar M."/>
            <person name="Matton D.P."/>
        </authorList>
    </citation>
    <scope>NUCLEOTIDE SEQUENCE</scope>
</reference>